<protein>
    <recommendedName>
        <fullName evidence="6">OPA3-like protein</fullName>
    </recommendedName>
</protein>
<feature type="coiled-coil region" evidence="3">
    <location>
        <begin position="102"/>
        <end position="136"/>
    </location>
</feature>
<evidence type="ECO:0000313" key="5">
    <source>
        <dbReference type="Proteomes" id="UP000006790"/>
    </source>
</evidence>
<dbReference type="GeneID" id="11470862"/>
<reference evidence="5" key="1">
    <citation type="journal article" date="2012" name="G3 (Bethesda)">
        <title>Pichia sorbitophila, an interspecies yeast hybrid reveals early steps of genome resolution following polyploidization.</title>
        <authorList>
            <person name="Leh Louis V."/>
            <person name="Despons L."/>
            <person name="Friedrich A."/>
            <person name="Martin T."/>
            <person name="Durrens P."/>
            <person name="Casaregola S."/>
            <person name="Neuveglise C."/>
            <person name="Fairhead C."/>
            <person name="Marck C."/>
            <person name="Cruz J.A."/>
            <person name="Straub M.L."/>
            <person name="Kugler V."/>
            <person name="Sacerdot C."/>
            <person name="Uzunov Z."/>
            <person name="Thierry A."/>
            <person name="Weiss S."/>
            <person name="Bleykasten C."/>
            <person name="De Montigny J."/>
            <person name="Jacques N."/>
            <person name="Jung P."/>
            <person name="Lemaire M."/>
            <person name="Mallet S."/>
            <person name="Morel G."/>
            <person name="Richard G.F."/>
            <person name="Sarkar A."/>
            <person name="Savel G."/>
            <person name="Schacherer J."/>
            <person name="Seret M.L."/>
            <person name="Talla E."/>
            <person name="Samson G."/>
            <person name="Jubin C."/>
            <person name="Poulain J."/>
            <person name="Vacherie B."/>
            <person name="Barbe V."/>
            <person name="Pelletier E."/>
            <person name="Sherman D.J."/>
            <person name="Westhof E."/>
            <person name="Weissenbach J."/>
            <person name="Baret P.V."/>
            <person name="Wincker P."/>
            <person name="Gaillardin C."/>
            <person name="Dujon B."/>
            <person name="Souciet J.L."/>
        </authorList>
    </citation>
    <scope>NUCLEOTIDE SEQUENCE [LARGE SCALE GENOMIC DNA]</scope>
    <source>
        <strain evidence="5">CBS 270.75 / DBVPG 7215 / KCTC 17166 / NRRL Y-17582</strain>
    </source>
</reference>
<keyword evidence="2 3" id="KW-0175">Coiled coil</keyword>
<sequence>MSGIAIKLGTLLIRQVTRPVANVLRLQAKQHAAFKNLCIKLAQKMHRMDVALRNRLTYNNSSKKIRPLNDERAVENGATLISELFVFGVTGSVVAWETLRQRNKELSRREQVEQDIEVLQSEIEELRKLLGGENKNVEVPGKQLVGKTAS</sequence>
<organism evidence="4 5">
    <name type="scientific">Eremothecium cymbalariae (strain CBS 270.75 / DBVPG 7215 / KCTC 17166 / NRRL Y-17582)</name>
    <name type="common">Yeast</name>
    <dbReference type="NCBI Taxonomy" id="931890"/>
    <lineage>
        <taxon>Eukaryota</taxon>
        <taxon>Fungi</taxon>
        <taxon>Dikarya</taxon>
        <taxon>Ascomycota</taxon>
        <taxon>Saccharomycotina</taxon>
        <taxon>Saccharomycetes</taxon>
        <taxon>Saccharomycetales</taxon>
        <taxon>Saccharomycetaceae</taxon>
        <taxon>Eremothecium</taxon>
    </lineage>
</organism>
<evidence type="ECO:0000256" key="3">
    <source>
        <dbReference type="SAM" id="Coils"/>
    </source>
</evidence>
<dbReference type="PANTHER" id="PTHR12499:SF0">
    <property type="entry name" value="OPTIC ATROPHY 3 PROTEIN"/>
    <property type="match status" value="1"/>
</dbReference>
<dbReference type="eggNOG" id="KOG3335">
    <property type="taxonomic scope" value="Eukaryota"/>
</dbReference>
<accession>G8JQZ1</accession>
<dbReference type="Proteomes" id="UP000006790">
    <property type="component" value="Chromosome 3"/>
</dbReference>
<dbReference type="GO" id="GO:0005739">
    <property type="term" value="C:mitochondrion"/>
    <property type="evidence" value="ECO:0007669"/>
    <property type="project" value="TreeGrafter"/>
</dbReference>
<keyword evidence="5" id="KW-1185">Reference proteome</keyword>
<evidence type="ECO:0000313" key="4">
    <source>
        <dbReference type="EMBL" id="AET38560.1"/>
    </source>
</evidence>
<dbReference type="STRING" id="931890.G8JQZ1"/>
<comment type="similarity">
    <text evidence="1">Belongs to the OPA3 family.</text>
</comment>
<dbReference type="GO" id="GO:0019216">
    <property type="term" value="P:regulation of lipid metabolic process"/>
    <property type="evidence" value="ECO:0007669"/>
    <property type="project" value="TreeGrafter"/>
</dbReference>
<dbReference type="InParanoid" id="G8JQZ1"/>
<name>G8JQZ1_ERECY</name>
<gene>
    <name evidence="4" type="ordered locus">Ecym_3047</name>
</gene>
<dbReference type="RefSeq" id="XP_003645377.1">
    <property type="nucleotide sequence ID" value="XM_003645329.1"/>
</dbReference>
<dbReference type="EMBL" id="CP002499">
    <property type="protein sequence ID" value="AET38560.1"/>
    <property type="molecule type" value="Genomic_DNA"/>
</dbReference>
<dbReference type="HOGENOM" id="CLU_074707_3_2_1"/>
<evidence type="ECO:0000256" key="1">
    <source>
        <dbReference type="ARBA" id="ARBA00007584"/>
    </source>
</evidence>
<proteinExistence type="inferred from homology"/>
<dbReference type="PANTHER" id="PTHR12499">
    <property type="entry name" value="OPTIC ATROPHY 3 PROTEIN OPA3"/>
    <property type="match status" value="1"/>
</dbReference>
<dbReference type="AlphaFoldDB" id="G8JQZ1"/>
<dbReference type="InterPro" id="IPR010754">
    <property type="entry name" value="OPA3-like"/>
</dbReference>
<dbReference type="Pfam" id="PF07047">
    <property type="entry name" value="OPA3"/>
    <property type="match status" value="1"/>
</dbReference>
<dbReference type="KEGG" id="erc:Ecym_3047"/>
<evidence type="ECO:0008006" key="6">
    <source>
        <dbReference type="Google" id="ProtNLM"/>
    </source>
</evidence>
<evidence type="ECO:0000256" key="2">
    <source>
        <dbReference type="ARBA" id="ARBA00023054"/>
    </source>
</evidence>
<dbReference type="OrthoDB" id="2129069at2759"/>
<dbReference type="OMA" id="WAEFEGT"/>